<proteinExistence type="predicted"/>
<evidence type="ECO:0000259" key="1">
    <source>
        <dbReference type="Pfam" id="PF04230"/>
    </source>
</evidence>
<keyword evidence="2" id="KW-0808">Transferase</keyword>
<dbReference type="GO" id="GO:0016740">
    <property type="term" value="F:transferase activity"/>
    <property type="evidence" value="ECO:0007669"/>
    <property type="project" value="UniProtKB-KW"/>
</dbReference>
<evidence type="ECO:0000313" key="3">
    <source>
        <dbReference type="Proteomes" id="UP000598174"/>
    </source>
</evidence>
<organism evidence="2 3">
    <name type="scientific">Paractinoplanes ferrugineus</name>
    <dbReference type="NCBI Taxonomy" id="113564"/>
    <lineage>
        <taxon>Bacteria</taxon>
        <taxon>Bacillati</taxon>
        <taxon>Actinomycetota</taxon>
        <taxon>Actinomycetes</taxon>
        <taxon>Micromonosporales</taxon>
        <taxon>Micromonosporaceae</taxon>
        <taxon>Paractinoplanes</taxon>
    </lineage>
</organism>
<sequence>MKILLSHAYSRHNAGDAALLSVLIQDVRDVYPDADLTVLMMDEVRPGETFDEVPVRPFPTHRALHRFSSRAAKLGHCLVTLASTTLATRVPALAQRRLIGRELAEYLRLCRESDLVVCVGGGYLRGKPALSSTFELSLLLQPLMLYRWMKIPTVLYAQSVGPFANRAQRWMAGHVLRKIDLVIAREDISLGILAGLGATTNVRRSVDSGFAFDTATQVDIRRRVGAEPDRPLVGITVRQWLDPAGQERYERAIATAADTAVEEFGATVVFVPQVTSERQGDDDRIAGRRVAARMRRPAAVLADSFDHHTIKALYGGLDLLIGTRFHSVIFAMTASVPVLAIEYEHKTSGIMHDLGLDEWVYDIATVDGPTLVTGLRRLFAQRTQVITQLAERLPAYQAQAQQAKRQLTTVLRPT</sequence>
<reference evidence="2" key="1">
    <citation type="submission" date="2021-01" db="EMBL/GenBank/DDBJ databases">
        <title>Whole genome shotgun sequence of Actinoplanes ferrugineus NBRC 15555.</title>
        <authorList>
            <person name="Komaki H."/>
            <person name="Tamura T."/>
        </authorList>
    </citation>
    <scope>NUCLEOTIDE SEQUENCE</scope>
    <source>
        <strain evidence="2">NBRC 15555</strain>
    </source>
</reference>
<comment type="caution">
    <text evidence="2">The sequence shown here is derived from an EMBL/GenBank/DDBJ whole genome shotgun (WGS) entry which is preliminary data.</text>
</comment>
<dbReference type="Pfam" id="PF04230">
    <property type="entry name" value="PS_pyruv_trans"/>
    <property type="match status" value="1"/>
</dbReference>
<accession>A0A919M701</accession>
<dbReference type="AlphaFoldDB" id="A0A919M701"/>
<dbReference type="PANTHER" id="PTHR36836">
    <property type="entry name" value="COLANIC ACID BIOSYNTHESIS PROTEIN WCAK"/>
    <property type="match status" value="1"/>
</dbReference>
<dbReference type="PANTHER" id="PTHR36836:SF1">
    <property type="entry name" value="COLANIC ACID BIOSYNTHESIS PROTEIN WCAK"/>
    <property type="match status" value="1"/>
</dbReference>
<dbReference type="Proteomes" id="UP000598174">
    <property type="component" value="Unassembled WGS sequence"/>
</dbReference>
<gene>
    <name evidence="2" type="ORF">Afe05nite_07360</name>
</gene>
<dbReference type="RefSeq" id="WP_203815511.1">
    <property type="nucleotide sequence ID" value="NZ_BAAABP010000014.1"/>
</dbReference>
<feature type="domain" description="Polysaccharide pyruvyl transferase" evidence="1">
    <location>
        <begin position="13"/>
        <end position="345"/>
    </location>
</feature>
<dbReference type="EMBL" id="BOMM01000003">
    <property type="protein sequence ID" value="GIE08896.1"/>
    <property type="molecule type" value="Genomic_DNA"/>
</dbReference>
<protein>
    <submittedName>
        <fullName evidence="2">Polysaccharide pyruvyl transferase</fullName>
    </submittedName>
</protein>
<keyword evidence="3" id="KW-1185">Reference proteome</keyword>
<name>A0A919M701_9ACTN</name>
<evidence type="ECO:0000313" key="2">
    <source>
        <dbReference type="EMBL" id="GIE08896.1"/>
    </source>
</evidence>
<dbReference type="InterPro" id="IPR007345">
    <property type="entry name" value="Polysacch_pyruvyl_Trfase"/>
</dbReference>